<feature type="compositionally biased region" description="Low complexity" evidence="11">
    <location>
        <begin position="654"/>
        <end position="682"/>
    </location>
</feature>
<dbReference type="InterPro" id="IPR000212">
    <property type="entry name" value="DNA_helicase_UvrD/REP"/>
</dbReference>
<reference evidence="14" key="1">
    <citation type="submission" date="2011-11" db="EMBL/GenBank/DDBJ databases">
        <title>Improved High-Quality Draft sequence of Desulfovibrio sp. U5L.</title>
        <authorList>
            <consortium name="US DOE Joint Genome Institute"/>
            <person name="Lucas S."/>
            <person name="Han J."/>
            <person name="Lapidus A."/>
            <person name="Cheng J.-F."/>
            <person name="Goodwin L."/>
            <person name="Pitluck S."/>
            <person name="Peters L."/>
            <person name="Ovchinnikova G."/>
            <person name="Held B."/>
            <person name="Detter J.C."/>
            <person name="Han C."/>
            <person name="Tapia R."/>
            <person name="Land M."/>
            <person name="Hauser L."/>
            <person name="Kyrpides N."/>
            <person name="Ivanova N."/>
            <person name="Pagani I."/>
            <person name="Gabster J."/>
            <person name="Walker C."/>
            <person name="Stolyar S."/>
            <person name="Stahl D."/>
            <person name="Arkin A."/>
            <person name="Dehal P."/>
            <person name="Hazen T."/>
            <person name="Woyke T."/>
        </authorList>
    </citation>
    <scope>NUCLEOTIDE SEQUENCE [LARGE SCALE GENOMIC DNA]</scope>
    <source>
        <strain evidence="14">U5L</strain>
    </source>
</reference>
<evidence type="ECO:0000256" key="8">
    <source>
        <dbReference type="ARBA" id="ARBA00034808"/>
    </source>
</evidence>
<evidence type="ECO:0000256" key="7">
    <source>
        <dbReference type="ARBA" id="ARBA00034617"/>
    </source>
</evidence>
<organism evidence="14">
    <name type="scientific">Desulfovibrio sp. U5L</name>
    <dbReference type="NCBI Taxonomy" id="596152"/>
    <lineage>
        <taxon>Bacteria</taxon>
        <taxon>Pseudomonadati</taxon>
        <taxon>Thermodesulfobacteriota</taxon>
        <taxon>Desulfovibrionia</taxon>
        <taxon>Desulfovibrionales</taxon>
        <taxon>Desulfovibrionaceae</taxon>
        <taxon>Desulfovibrio</taxon>
    </lineage>
</organism>
<protein>
    <recommendedName>
        <fullName evidence="8">DNA 3'-5' helicase</fullName>
        <ecNumber evidence="8">5.6.2.4</ecNumber>
    </recommendedName>
</protein>
<feature type="region of interest" description="Disordered" evidence="11">
    <location>
        <begin position="651"/>
        <end position="682"/>
    </location>
</feature>
<gene>
    <name evidence="14" type="ORF">DesU5LDRAFT_3104</name>
</gene>
<dbReference type="InterPro" id="IPR027417">
    <property type="entry name" value="P-loop_NTPase"/>
</dbReference>
<keyword evidence="5 10" id="KW-0067">ATP-binding</keyword>
<evidence type="ECO:0000259" key="13">
    <source>
        <dbReference type="PROSITE" id="PS51217"/>
    </source>
</evidence>
<dbReference type="PANTHER" id="PTHR11070:SF3">
    <property type="entry name" value="DNA 3'-5' HELICASE"/>
    <property type="match status" value="1"/>
</dbReference>
<evidence type="ECO:0000256" key="10">
    <source>
        <dbReference type="PROSITE-ProRule" id="PRU00560"/>
    </source>
</evidence>
<dbReference type="InterPro" id="IPR013986">
    <property type="entry name" value="DExx_box_DNA_helicase_dom_sf"/>
</dbReference>
<sequence length="736" mass="80019">MDFEHDLNPAQRQAVLTTEGPVLVIAGAGSGKTRTIVYRLAHLVSGGVDPASILLLTFTRKAAQEMLSRAGLLLAMGPDGVSGVSGGTFHAFAFATLRRYHAAAGYPDGFTVLDQADSEDVLGQAKDRLGLGKGDRSFPRRSAILGLLSKARNKEMAVADVLSREAFHLLPYADALGQLGEAYTAFKTDHNLLDYDDLLFRLEQTLTGNPDLADYLRVRHRYIMVDEYQDTNRVQARLTRLLAPASGNVMAVGDDAQSIYAFRGATVDNILDFPDLYPGTTVVKLEQNYRSTQPILTLTNAILANAGRKFEKHLFTTREDGPMPELIRPFSDLTQAAMVAAKVRELSRTYPLHEIAVLFRAGYQSYALEVELGKTGIPFQKFGGLKFSDAAHVKDVLSYLRLVRNTADFPAWSRVLAFVPGIGPKTATKVFEAIQAGDRGVLGKMAARTAEFKTLIEFLDTLRGLPPVPSALLERVVEAYAPLLAEKFPDDYPRRQAGLDQLQQIAAAYHDLDAFLADLVIENPGEDRKKTREDHVVLSTVHSSKGLEWSAVLLIDLVDERFPSRHALSRPEDLEEERRLLYVACTRAREYLALFAPETVYQRTTGGCSPALPSIFLRELPPGPLKERRERLGGSSSGTFAAGCASPRATAGSGAMAGAPRPRTGAGPRPAPAAGPGNGAAGPAHGSARALGYCRHKIFGRGKIIATLDGGKYRVNFPDFGPKVILADYLEMEDAS</sequence>
<comment type="similarity">
    <text evidence="1">Belongs to the helicase family. UvrD subfamily.</text>
</comment>
<dbReference type="GO" id="GO:0000725">
    <property type="term" value="P:recombinational repair"/>
    <property type="evidence" value="ECO:0007669"/>
    <property type="project" value="TreeGrafter"/>
</dbReference>
<dbReference type="CDD" id="cd17932">
    <property type="entry name" value="DEXQc_UvrD"/>
    <property type="match status" value="1"/>
</dbReference>
<dbReference type="GO" id="GO:0005829">
    <property type="term" value="C:cytosol"/>
    <property type="evidence" value="ECO:0007669"/>
    <property type="project" value="TreeGrafter"/>
</dbReference>
<dbReference type="EC" id="5.6.2.4" evidence="8"/>
<evidence type="ECO:0000256" key="1">
    <source>
        <dbReference type="ARBA" id="ARBA00009922"/>
    </source>
</evidence>
<dbReference type="InterPro" id="IPR014016">
    <property type="entry name" value="UvrD-like_ATP-bd"/>
</dbReference>
<keyword evidence="4 10" id="KW-0347">Helicase</keyword>
<comment type="catalytic activity">
    <reaction evidence="9">
        <text>ATP + H2O = ADP + phosphate + H(+)</text>
        <dbReference type="Rhea" id="RHEA:13065"/>
        <dbReference type="ChEBI" id="CHEBI:15377"/>
        <dbReference type="ChEBI" id="CHEBI:15378"/>
        <dbReference type="ChEBI" id="CHEBI:30616"/>
        <dbReference type="ChEBI" id="CHEBI:43474"/>
        <dbReference type="ChEBI" id="CHEBI:456216"/>
        <dbReference type="EC" id="5.6.2.4"/>
    </reaction>
</comment>
<feature type="domain" description="UvrD-like helicase ATP-binding" evidence="12">
    <location>
        <begin position="5"/>
        <end position="292"/>
    </location>
</feature>
<dbReference type="OrthoDB" id="9810135at2"/>
<evidence type="ECO:0000256" key="11">
    <source>
        <dbReference type="SAM" id="MobiDB-lite"/>
    </source>
</evidence>
<dbReference type="GO" id="GO:0043138">
    <property type="term" value="F:3'-5' DNA helicase activity"/>
    <property type="evidence" value="ECO:0007669"/>
    <property type="project" value="UniProtKB-EC"/>
</dbReference>
<dbReference type="HOGENOM" id="CLU_004585_5_10_7"/>
<dbReference type="Gene3D" id="1.10.10.160">
    <property type="match status" value="1"/>
</dbReference>
<evidence type="ECO:0000259" key="12">
    <source>
        <dbReference type="PROSITE" id="PS51198"/>
    </source>
</evidence>
<dbReference type="STRING" id="596152.DesU5LDRAFT_3104"/>
<evidence type="ECO:0000256" key="6">
    <source>
        <dbReference type="ARBA" id="ARBA00023235"/>
    </source>
</evidence>
<dbReference type="eggNOG" id="COG0210">
    <property type="taxonomic scope" value="Bacteria"/>
</dbReference>
<dbReference type="PROSITE" id="PS51217">
    <property type="entry name" value="UVRD_HELICASE_CTER"/>
    <property type="match status" value="1"/>
</dbReference>
<dbReference type="Gene3D" id="3.40.50.300">
    <property type="entry name" value="P-loop containing nucleotide triphosphate hydrolases"/>
    <property type="match status" value="2"/>
</dbReference>
<dbReference type="AlphaFoldDB" id="I2Q4N2"/>
<dbReference type="Pfam" id="PF13361">
    <property type="entry name" value="UvrD_C"/>
    <property type="match status" value="2"/>
</dbReference>
<keyword evidence="2 10" id="KW-0547">Nucleotide-binding</keyword>
<evidence type="ECO:0000256" key="9">
    <source>
        <dbReference type="ARBA" id="ARBA00048988"/>
    </source>
</evidence>
<dbReference type="EMBL" id="JH600068">
    <property type="protein sequence ID" value="EIG54738.1"/>
    <property type="molecule type" value="Genomic_DNA"/>
</dbReference>
<evidence type="ECO:0000256" key="3">
    <source>
        <dbReference type="ARBA" id="ARBA00022801"/>
    </source>
</evidence>
<dbReference type="GO" id="GO:0016887">
    <property type="term" value="F:ATP hydrolysis activity"/>
    <property type="evidence" value="ECO:0007669"/>
    <property type="project" value="RHEA"/>
</dbReference>
<dbReference type="SUPFAM" id="SSF52540">
    <property type="entry name" value="P-loop containing nucleoside triphosphate hydrolases"/>
    <property type="match status" value="1"/>
</dbReference>
<name>I2Q4N2_9BACT</name>
<proteinExistence type="inferred from homology"/>
<keyword evidence="6" id="KW-0413">Isomerase</keyword>
<feature type="domain" description="UvrD-like helicase C-terminal" evidence="13">
    <location>
        <begin position="293"/>
        <end position="546"/>
    </location>
</feature>
<evidence type="ECO:0000256" key="2">
    <source>
        <dbReference type="ARBA" id="ARBA00022741"/>
    </source>
</evidence>
<dbReference type="GO" id="GO:0003677">
    <property type="term" value="F:DNA binding"/>
    <property type="evidence" value="ECO:0007669"/>
    <property type="project" value="InterPro"/>
</dbReference>
<dbReference type="Gene3D" id="1.10.486.10">
    <property type="entry name" value="PCRA, domain 4"/>
    <property type="match status" value="1"/>
</dbReference>
<evidence type="ECO:0000313" key="14">
    <source>
        <dbReference type="EMBL" id="EIG54738.1"/>
    </source>
</evidence>
<dbReference type="GO" id="GO:0005524">
    <property type="term" value="F:ATP binding"/>
    <property type="evidence" value="ECO:0007669"/>
    <property type="project" value="UniProtKB-UniRule"/>
</dbReference>
<evidence type="ECO:0000256" key="5">
    <source>
        <dbReference type="ARBA" id="ARBA00022840"/>
    </source>
</evidence>
<dbReference type="PROSITE" id="PS51198">
    <property type="entry name" value="UVRD_HELICASE_ATP_BIND"/>
    <property type="match status" value="1"/>
</dbReference>
<accession>I2Q4N2</accession>
<comment type="catalytic activity">
    <reaction evidence="7">
        <text>Couples ATP hydrolysis with the unwinding of duplex DNA by translocating in the 3'-5' direction.</text>
        <dbReference type="EC" id="5.6.2.4"/>
    </reaction>
</comment>
<keyword evidence="3 10" id="KW-0378">Hydrolase</keyword>
<dbReference type="PANTHER" id="PTHR11070">
    <property type="entry name" value="UVRD / RECB / PCRA DNA HELICASE FAMILY MEMBER"/>
    <property type="match status" value="1"/>
</dbReference>
<dbReference type="Pfam" id="PF00580">
    <property type="entry name" value="UvrD-helicase"/>
    <property type="match status" value="1"/>
</dbReference>
<feature type="binding site" evidence="10">
    <location>
        <begin position="26"/>
        <end position="33"/>
    </location>
    <ligand>
        <name>ATP</name>
        <dbReference type="ChEBI" id="CHEBI:30616"/>
    </ligand>
</feature>
<dbReference type="InterPro" id="IPR014017">
    <property type="entry name" value="DNA_helicase_UvrD-like_C"/>
</dbReference>
<evidence type="ECO:0000256" key="4">
    <source>
        <dbReference type="ARBA" id="ARBA00022806"/>
    </source>
</evidence>